<comment type="caution">
    <text evidence="1">The sequence shown here is derived from an EMBL/GenBank/DDBJ whole genome shotgun (WGS) entry which is preliminary data.</text>
</comment>
<sequence>MKLFAVFAVLVVAVAANDFSTWTLNQLSDALQNPNTNPADIPAMEQALNNLMDALFAEESVAQTPVDLTGWTLHDLSLALQDPETDPALIPYLEEALNELMELIHAGIPVEAVGVPVKPLEVTYWTVQELSDALADPNTDPALIPYLEHAVNEIMDALISGHQMEAIAIIAPAGLAPVKPEQVVNPEPLPIVEPTPEVAPPSSTTSPLVQIIVNVNQQ</sequence>
<reference evidence="1" key="1">
    <citation type="submission" date="2023-03" db="EMBL/GenBank/DDBJ databases">
        <title>Chromosome-level genomes of two armyworms, Mythimna separata and Mythimna loreyi, provide insights into the biosynthesis and reception of sex pheromones.</title>
        <authorList>
            <person name="Zhao H."/>
        </authorList>
    </citation>
    <scope>NUCLEOTIDE SEQUENCE</scope>
    <source>
        <strain evidence="1">BeijingLab</strain>
    </source>
</reference>
<keyword evidence="2" id="KW-1185">Reference proteome</keyword>
<gene>
    <name evidence="1" type="ORF">PYW08_005753</name>
</gene>
<accession>A0ACC2QJJ2</accession>
<name>A0ACC2QJJ2_9NEOP</name>
<evidence type="ECO:0000313" key="2">
    <source>
        <dbReference type="Proteomes" id="UP001231649"/>
    </source>
</evidence>
<proteinExistence type="predicted"/>
<protein>
    <submittedName>
        <fullName evidence="1">Uncharacterized protein</fullName>
    </submittedName>
</protein>
<dbReference type="Proteomes" id="UP001231649">
    <property type="component" value="Chromosome 18"/>
</dbReference>
<organism evidence="1 2">
    <name type="scientific">Mythimna loreyi</name>
    <dbReference type="NCBI Taxonomy" id="667449"/>
    <lineage>
        <taxon>Eukaryota</taxon>
        <taxon>Metazoa</taxon>
        <taxon>Ecdysozoa</taxon>
        <taxon>Arthropoda</taxon>
        <taxon>Hexapoda</taxon>
        <taxon>Insecta</taxon>
        <taxon>Pterygota</taxon>
        <taxon>Neoptera</taxon>
        <taxon>Endopterygota</taxon>
        <taxon>Lepidoptera</taxon>
        <taxon>Glossata</taxon>
        <taxon>Ditrysia</taxon>
        <taxon>Noctuoidea</taxon>
        <taxon>Noctuidae</taxon>
        <taxon>Noctuinae</taxon>
        <taxon>Hadenini</taxon>
        <taxon>Mythimna</taxon>
    </lineage>
</organism>
<evidence type="ECO:0000313" key="1">
    <source>
        <dbReference type="EMBL" id="KAJ8717354.1"/>
    </source>
</evidence>
<dbReference type="EMBL" id="CM056794">
    <property type="protein sequence ID" value="KAJ8717354.1"/>
    <property type="molecule type" value="Genomic_DNA"/>
</dbReference>